<comment type="caution">
    <text evidence="7">The sequence shown here is derived from an EMBL/GenBank/DDBJ whole genome shotgun (WGS) entry which is preliminary data.</text>
</comment>
<evidence type="ECO:0000256" key="6">
    <source>
        <dbReference type="SAM" id="Phobius"/>
    </source>
</evidence>
<feature type="transmembrane region" description="Helical" evidence="6">
    <location>
        <begin position="97"/>
        <end position="120"/>
    </location>
</feature>
<evidence type="ECO:0000313" key="8">
    <source>
        <dbReference type="Proteomes" id="UP000295063"/>
    </source>
</evidence>
<keyword evidence="8" id="KW-1185">Reference proteome</keyword>
<dbReference type="Pfam" id="PF02361">
    <property type="entry name" value="CbiQ"/>
    <property type="match status" value="1"/>
</dbReference>
<protein>
    <submittedName>
        <fullName evidence="7">Cobalt/nickel transport system permease protein</fullName>
    </submittedName>
</protein>
<feature type="transmembrane region" description="Helical" evidence="6">
    <location>
        <begin position="71"/>
        <end position="91"/>
    </location>
</feature>
<feature type="transmembrane region" description="Helical" evidence="6">
    <location>
        <begin position="21"/>
        <end position="40"/>
    </location>
</feature>
<dbReference type="AlphaFoldDB" id="A0A4R1Q0R8"/>
<evidence type="ECO:0000313" key="7">
    <source>
        <dbReference type="EMBL" id="TCL37714.1"/>
    </source>
</evidence>
<reference evidence="7 8" key="1">
    <citation type="submission" date="2019-03" db="EMBL/GenBank/DDBJ databases">
        <title>Genomic Encyclopedia of Type Strains, Phase IV (KMG-IV): sequencing the most valuable type-strain genomes for metagenomic binning, comparative biology and taxonomic classification.</title>
        <authorList>
            <person name="Goeker M."/>
        </authorList>
    </citation>
    <scope>NUCLEOTIDE SEQUENCE [LARGE SCALE GENOMIC DNA]</scope>
    <source>
        <strain evidence="7 8">DSM 15969</strain>
    </source>
</reference>
<evidence type="ECO:0000256" key="1">
    <source>
        <dbReference type="ARBA" id="ARBA00004141"/>
    </source>
</evidence>
<keyword evidence="3 6" id="KW-0812">Transmembrane</keyword>
<dbReference type="PANTHER" id="PTHR34857">
    <property type="entry name" value="SLL0384 PROTEIN"/>
    <property type="match status" value="1"/>
</dbReference>
<dbReference type="RefSeq" id="WP_132078691.1">
    <property type="nucleotide sequence ID" value="NZ_SLUI01000005.1"/>
</dbReference>
<accession>A0A4R1Q0R8</accession>
<dbReference type="EMBL" id="SLUI01000005">
    <property type="protein sequence ID" value="TCL37714.1"/>
    <property type="molecule type" value="Genomic_DNA"/>
</dbReference>
<dbReference type="InterPro" id="IPR051611">
    <property type="entry name" value="ECF_transporter_component"/>
</dbReference>
<keyword evidence="5 6" id="KW-0472">Membrane</keyword>
<dbReference type="CDD" id="cd16914">
    <property type="entry name" value="EcfT"/>
    <property type="match status" value="1"/>
</dbReference>
<comment type="subcellular location">
    <subcellularLocation>
        <location evidence="1">Membrane</location>
        <topology evidence="1">Multi-pass membrane protein</topology>
    </subcellularLocation>
</comment>
<sequence length="242" mass="27344">MQIRELDKEDRQVKHTWVSAWEVRMKLVTCIAIAFLLVPVKNPITLCGYTVFLFALLLSARLPLRRVVQRLLLLLPFLAFLAAPLLLSGGFPPSPALVEVMLLLILKAACTVFLMMMMIYSQRVQLLFNGIGSMHLPDKLVSVLFLSWRYAFLIWEKLSQTHKALHSRLFQGGMKLRTYQTYGEIIGGLFVKSIDGSDRVYKAMISRGYTGRSVVAEAEKITALDVVKSMAMLISVVALYFI</sequence>
<evidence type="ECO:0000256" key="4">
    <source>
        <dbReference type="ARBA" id="ARBA00022989"/>
    </source>
</evidence>
<evidence type="ECO:0000256" key="2">
    <source>
        <dbReference type="ARBA" id="ARBA00022475"/>
    </source>
</evidence>
<dbReference type="InterPro" id="IPR003339">
    <property type="entry name" value="ABC/ECF_trnsptr_transmembrane"/>
</dbReference>
<keyword evidence="2" id="KW-1003">Cell membrane</keyword>
<name>A0A4R1Q0R8_9FIRM</name>
<gene>
    <name evidence="7" type="ORF">EV210_105148</name>
</gene>
<dbReference type="OrthoDB" id="8585740at2"/>
<dbReference type="Proteomes" id="UP000295063">
    <property type="component" value="Unassembled WGS sequence"/>
</dbReference>
<evidence type="ECO:0000256" key="5">
    <source>
        <dbReference type="ARBA" id="ARBA00023136"/>
    </source>
</evidence>
<keyword evidence="4 6" id="KW-1133">Transmembrane helix</keyword>
<dbReference type="PANTHER" id="PTHR34857:SF2">
    <property type="entry name" value="SLL0384 PROTEIN"/>
    <property type="match status" value="1"/>
</dbReference>
<feature type="transmembrane region" description="Helical" evidence="6">
    <location>
        <begin position="46"/>
        <end position="64"/>
    </location>
</feature>
<organism evidence="7 8">
    <name type="scientific">Anaerospora hongkongensis</name>
    <dbReference type="NCBI Taxonomy" id="244830"/>
    <lineage>
        <taxon>Bacteria</taxon>
        <taxon>Bacillati</taxon>
        <taxon>Bacillota</taxon>
        <taxon>Negativicutes</taxon>
        <taxon>Selenomonadales</taxon>
        <taxon>Sporomusaceae</taxon>
        <taxon>Anaerospora</taxon>
    </lineage>
</organism>
<dbReference type="GO" id="GO:0005886">
    <property type="term" value="C:plasma membrane"/>
    <property type="evidence" value="ECO:0007669"/>
    <property type="project" value="UniProtKB-ARBA"/>
</dbReference>
<evidence type="ECO:0000256" key="3">
    <source>
        <dbReference type="ARBA" id="ARBA00022692"/>
    </source>
</evidence>
<proteinExistence type="predicted"/>